<proteinExistence type="predicted"/>
<dbReference type="EMBL" id="AZHC01000012">
    <property type="protein sequence ID" value="OAA43246.1"/>
    <property type="molecule type" value="Genomic_DNA"/>
</dbReference>
<organism evidence="2 3">
    <name type="scientific">Metarhizium rileyi (strain RCEF 4871)</name>
    <name type="common">Nomuraea rileyi</name>
    <dbReference type="NCBI Taxonomy" id="1649241"/>
    <lineage>
        <taxon>Eukaryota</taxon>
        <taxon>Fungi</taxon>
        <taxon>Dikarya</taxon>
        <taxon>Ascomycota</taxon>
        <taxon>Pezizomycotina</taxon>
        <taxon>Sordariomycetes</taxon>
        <taxon>Hypocreomycetidae</taxon>
        <taxon>Hypocreales</taxon>
        <taxon>Clavicipitaceae</taxon>
        <taxon>Metarhizium</taxon>
    </lineage>
</organism>
<feature type="compositionally biased region" description="Polar residues" evidence="1">
    <location>
        <begin position="9"/>
        <end position="18"/>
    </location>
</feature>
<evidence type="ECO:0000313" key="2">
    <source>
        <dbReference type="EMBL" id="OAA43246.1"/>
    </source>
</evidence>
<accession>A0A167E3K9</accession>
<dbReference type="STRING" id="1081105.A0A167E3K9"/>
<dbReference type="OrthoDB" id="5336565at2759"/>
<name>A0A167E3K9_METRR</name>
<gene>
    <name evidence="2" type="ORF">NOR_04613</name>
</gene>
<keyword evidence="3" id="KW-1185">Reference proteome</keyword>
<protein>
    <submittedName>
        <fullName evidence="2">Uncharacterized protein</fullName>
    </submittedName>
</protein>
<dbReference type="Proteomes" id="UP000243498">
    <property type="component" value="Unassembled WGS sequence"/>
</dbReference>
<feature type="region of interest" description="Disordered" evidence="1">
    <location>
        <begin position="1"/>
        <end position="26"/>
    </location>
</feature>
<evidence type="ECO:0000256" key="1">
    <source>
        <dbReference type="SAM" id="MobiDB-lite"/>
    </source>
</evidence>
<evidence type="ECO:0000313" key="3">
    <source>
        <dbReference type="Proteomes" id="UP000243498"/>
    </source>
</evidence>
<sequence length="148" mass="16264">MVVAHDNRATWTKSSKPSDNPEPLFHPRSFRTARSIRFKDADAHAAKGGTGYGESYSNNLKEKLEDPNCAAGQIPFNNLSHLTDGSLVAGNPDVYYGARPEQLQQELRKQLSNKIEPSTQDYLPVVPNFFLQVKGSDGSLSVASRQAC</sequence>
<reference evidence="2 3" key="1">
    <citation type="journal article" date="2016" name="Genome Biol. Evol.">
        <title>Divergent and convergent evolution of fungal pathogenicity.</title>
        <authorList>
            <person name="Shang Y."/>
            <person name="Xiao G."/>
            <person name="Zheng P."/>
            <person name="Cen K."/>
            <person name="Zhan S."/>
            <person name="Wang C."/>
        </authorList>
    </citation>
    <scope>NUCLEOTIDE SEQUENCE [LARGE SCALE GENOMIC DNA]</scope>
    <source>
        <strain evidence="2 3">RCEF 4871</strain>
    </source>
</reference>
<comment type="caution">
    <text evidence="2">The sequence shown here is derived from an EMBL/GenBank/DDBJ whole genome shotgun (WGS) entry which is preliminary data.</text>
</comment>
<dbReference type="AlphaFoldDB" id="A0A167E3K9"/>